<keyword evidence="6 11" id="KW-0411">Iron-sulfur</keyword>
<accession>A0A1I6WAB7</accession>
<evidence type="ECO:0000256" key="10">
    <source>
        <dbReference type="ARBA" id="ARBA00023163"/>
    </source>
</evidence>
<evidence type="ECO:0000313" key="14">
    <source>
        <dbReference type="Proteomes" id="UP000198873"/>
    </source>
</evidence>
<evidence type="ECO:0000256" key="2">
    <source>
        <dbReference type="ARBA" id="ARBA00006597"/>
    </source>
</evidence>
<evidence type="ECO:0000256" key="11">
    <source>
        <dbReference type="HAMAP-Rule" id="MF_01479"/>
    </source>
</evidence>
<dbReference type="STRING" id="1176198.SAMN05444716_1167"/>
<comment type="cofactor">
    <cofactor evidence="11">
        <name>[4Fe-4S] cluster</name>
        <dbReference type="ChEBI" id="CHEBI:49883"/>
    </cofactor>
    <text evidence="11">Binds 1 [4Fe-4S] cluster per subunit. Following nitrosylation of the [4Fe-4S] cluster binds 1 [4Fe-8(NO)] cluster per subunit.</text>
</comment>
<dbReference type="RefSeq" id="WP_093844494.1">
    <property type="nucleotide sequence ID" value="NZ_FPAB01000016.1"/>
</dbReference>
<dbReference type="GO" id="GO:0045892">
    <property type="term" value="P:negative regulation of DNA-templated transcription"/>
    <property type="evidence" value="ECO:0007669"/>
    <property type="project" value="TreeGrafter"/>
</dbReference>
<dbReference type="GO" id="GO:0003677">
    <property type="term" value="F:DNA binding"/>
    <property type="evidence" value="ECO:0007669"/>
    <property type="project" value="UniProtKB-UniRule"/>
</dbReference>
<keyword evidence="7 11" id="KW-0805">Transcription regulation</keyword>
<dbReference type="PROSITE" id="PS51674">
    <property type="entry name" value="4FE4S_WBL"/>
    <property type="match status" value="1"/>
</dbReference>
<dbReference type="HAMAP" id="MF_01479">
    <property type="entry name" value="WhiB"/>
    <property type="match status" value="1"/>
</dbReference>
<dbReference type="GO" id="GO:0051539">
    <property type="term" value="F:4 iron, 4 sulfur cluster binding"/>
    <property type="evidence" value="ECO:0007669"/>
    <property type="project" value="UniProtKB-UniRule"/>
</dbReference>
<dbReference type="InterPro" id="IPR034768">
    <property type="entry name" value="4FE4S_WBL"/>
</dbReference>
<dbReference type="GO" id="GO:0046872">
    <property type="term" value="F:metal ion binding"/>
    <property type="evidence" value="ECO:0007669"/>
    <property type="project" value="UniProtKB-KW"/>
</dbReference>
<dbReference type="Pfam" id="PF02467">
    <property type="entry name" value="Whib"/>
    <property type="match status" value="1"/>
</dbReference>
<evidence type="ECO:0000256" key="9">
    <source>
        <dbReference type="ARBA" id="ARBA00023157"/>
    </source>
</evidence>
<dbReference type="PANTHER" id="PTHR38839:SF6">
    <property type="entry name" value="TRANSCRIPTIONAL REGULATOR WHIB1"/>
    <property type="match status" value="1"/>
</dbReference>
<feature type="binding site" evidence="11">
    <location>
        <position position="37"/>
    </location>
    <ligand>
        <name>[4Fe-4S] cluster</name>
        <dbReference type="ChEBI" id="CHEBI:49883"/>
    </ligand>
</feature>
<comment type="subcellular location">
    <subcellularLocation>
        <location evidence="1 11">Cytoplasm</location>
    </subcellularLocation>
</comment>
<dbReference type="GO" id="GO:0047134">
    <property type="term" value="F:protein-disulfide reductase [NAD(P)H] activity"/>
    <property type="evidence" value="ECO:0007669"/>
    <property type="project" value="TreeGrafter"/>
</dbReference>
<evidence type="ECO:0000256" key="3">
    <source>
        <dbReference type="ARBA" id="ARBA00022485"/>
    </source>
</evidence>
<dbReference type="GO" id="GO:0005737">
    <property type="term" value="C:cytoplasm"/>
    <property type="evidence" value="ECO:0007669"/>
    <property type="project" value="UniProtKB-SubCell"/>
</dbReference>
<comment type="PTM">
    <text evidence="11">Upon Fe-S cluster removal intramolecular disulfide bonds are formed.</text>
</comment>
<evidence type="ECO:0000256" key="4">
    <source>
        <dbReference type="ARBA" id="ARBA00022723"/>
    </source>
</evidence>
<dbReference type="InterPro" id="IPR003482">
    <property type="entry name" value="Whib"/>
</dbReference>
<evidence type="ECO:0000256" key="8">
    <source>
        <dbReference type="ARBA" id="ARBA00023125"/>
    </source>
</evidence>
<sequence>MDWRHNAICRDEDPDLFFPLSNTGPGRLQTEVAKAVCHQCPVMAQCRQWALESRQDFGVWGGMSEDERRVLKRRAARRRAPKVAT</sequence>
<dbReference type="AlphaFoldDB" id="A0A1I6WAB7"/>
<dbReference type="PANTHER" id="PTHR38839">
    <property type="entry name" value="TRANSCRIPTIONAL REGULATOR WHID-RELATED"/>
    <property type="match status" value="1"/>
</dbReference>
<evidence type="ECO:0000259" key="12">
    <source>
        <dbReference type="PROSITE" id="PS51674"/>
    </source>
</evidence>
<feature type="binding site" evidence="11">
    <location>
        <position position="9"/>
    </location>
    <ligand>
        <name>[4Fe-4S] cluster</name>
        <dbReference type="ChEBI" id="CHEBI:49883"/>
    </ligand>
</feature>
<comment type="PTM">
    <text evidence="11">The Fe-S cluster can be nitrosylated by nitric oxide (NO).</text>
</comment>
<name>A0A1I6WAB7_9ACTN</name>
<comment type="function">
    <text evidence="11">Acts as a transcriptional regulator. Probably redox-responsive. The apo- but not holo-form probably binds DNA.</text>
</comment>
<dbReference type="GO" id="GO:0045454">
    <property type="term" value="P:cell redox homeostasis"/>
    <property type="evidence" value="ECO:0007669"/>
    <property type="project" value="TreeGrafter"/>
</dbReference>
<dbReference type="Proteomes" id="UP000198873">
    <property type="component" value="Unassembled WGS sequence"/>
</dbReference>
<keyword evidence="4 11" id="KW-0479">Metal-binding</keyword>
<reference evidence="14" key="1">
    <citation type="submission" date="2016-10" db="EMBL/GenBank/DDBJ databases">
        <authorList>
            <person name="Varghese N."/>
            <person name="Submissions S."/>
        </authorList>
    </citation>
    <scope>NUCLEOTIDE SEQUENCE [LARGE SCALE GENOMIC DNA]</scope>
    <source>
        <strain evidence="14">CGMCC 4.7047</strain>
    </source>
</reference>
<keyword evidence="5 11" id="KW-0408">Iron</keyword>
<evidence type="ECO:0000256" key="6">
    <source>
        <dbReference type="ARBA" id="ARBA00023014"/>
    </source>
</evidence>
<comment type="similarity">
    <text evidence="2 11">Belongs to the WhiB family.</text>
</comment>
<evidence type="ECO:0000256" key="1">
    <source>
        <dbReference type="ARBA" id="ARBA00004496"/>
    </source>
</evidence>
<feature type="binding site" evidence="11">
    <location>
        <position position="40"/>
    </location>
    <ligand>
        <name>[4Fe-4S] cluster</name>
        <dbReference type="ChEBI" id="CHEBI:49883"/>
    </ligand>
</feature>
<keyword evidence="9 11" id="KW-1015">Disulfide bond</keyword>
<evidence type="ECO:0000313" key="13">
    <source>
        <dbReference type="EMBL" id="SFT22920.1"/>
    </source>
</evidence>
<dbReference type="GO" id="GO:0035731">
    <property type="term" value="F:dinitrosyl-iron complex binding"/>
    <property type="evidence" value="ECO:0007669"/>
    <property type="project" value="UniProtKB-UniRule"/>
</dbReference>
<keyword evidence="8 11" id="KW-0238">DNA-binding</keyword>
<dbReference type="EMBL" id="FPAB01000016">
    <property type="protein sequence ID" value="SFT22920.1"/>
    <property type="molecule type" value="Genomic_DNA"/>
</dbReference>
<keyword evidence="11" id="KW-0963">Cytoplasm</keyword>
<evidence type="ECO:0000256" key="5">
    <source>
        <dbReference type="ARBA" id="ARBA00023004"/>
    </source>
</evidence>
<keyword evidence="10 11" id="KW-0804">Transcription</keyword>
<feature type="domain" description="4Fe-4S Wbl-type" evidence="12">
    <location>
        <begin position="8"/>
        <end position="70"/>
    </location>
</feature>
<organism evidence="13 14">
    <name type="scientific">Streptomyces harbinensis</name>
    <dbReference type="NCBI Taxonomy" id="1176198"/>
    <lineage>
        <taxon>Bacteria</taxon>
        <taxon>Bacillati</taxon>
        <taxon>Actinomycetota</taxon>
        <taxon>Actinomycetes</taxon>
        <taxon>Kitasatosporales</taxon>
        <taxon>Streptomycetaceae</taxon>
        <taxon>Streptomyces</taxon>
    </lineage>
</organism>
<evidence type="ECO:0000256" key="7">
    <source>
        <dbReference type="ARBA" id="ARBA00023015"/>
    </source>
</evidence>
<proteinExistence type="inferred from homology"/>
<keyword evidence="14" id="KW-1185">Reference proteome</keyword>
<protein>
    <recommendedName>
        <fullName evidence="11">Transcriptional regulator WhiB</fullName>
    </recommendedName>
</protein>
<feature type="binding site" evidence="11">
    <location>
        <position position="46"/>
    </location>
    <ligand>
        <name>[4Fe-4S] cluster</name>
        <dbReference type="ChEBI" id="CHEBI:49883"/>
    </ligand>
</feature>
<gene>
    <name evidence="11" type="primary">whiB</name>
    <name evidence="13" type="ORF">SAMN05444716_1167</name>
</gene>
<keyword evidence="3 11" id="KW-0004">4Fe-4S</keyword>